<evidence type="ECO:0000256" key="2">
    <source>
        <dbReference type="ARBA" id="ARBA00022475"/>
    </source>
</evidence>
<feature type="transmembrane region" description="Helical" evidence="7">
    <location>
        <begin position="443"/>
        <end position="461"/>
    </location>
</feature>
<evidence type="ECO:0000313" key="9">
    <source>
        <dbReference type="EMBL" id="MDA0646128.1"/>
    </source>
</evidence>
<dbReference type="Gene3D" id="1.20.1250.20">
    <property type="entry name" value="MFS general substrate transporter like domains"/>
    <property type="match status" value="2"/>
</dbReference>
<reference evidence="9 10" key="1">
    <citation type="submission" date="2022-11" db="EMBL/GenBank/DDBJ databases">
        <title>Nonomuraea corallina sp. nov., a new species of the genus Nonomuraea isolated from sea side sediment in Thai sea.</title>
        <authorList>
            <person name="Ngamcharungchit C."/>
            <person name="Matsumoto A."/>
            <person name="Suriyachadkun C."/>
            <person name="Panbangred W."/>
            <person name="Inahashi Y."/>
            <person name="Intra B."/>
        </authorList>
    </citation>
    <scope>NUCLEOTIDE SEQUENCE [LARGE SCALE GENOMIC DNA]</scope>
    <source>
        <strain evidence="9 10">DSM 43553</strain>
    </source>
</reference>
<keyword evidence="2" id="KW-1003">Cell membrane</keyword>
<feature type="transmembrane region" description="Helical" evidence="7">
    <location>
        <begin position="171"/>
        <end position="191"/>
    </location>
</feature>
<protein>
    <submittedName>
        <fullName evidence="9">MFS transporter</fullName>
    </submittedName>
</protein>
<dbReference type="InterPro" id="IPR011701">
    <property type="entry name" value="MFS"/>
</dbReference>
<feature type="domain" description="Major facilitator superfamily (MFS) profile" evidence="8">
    <location>
        <begin position="18"/>
        <end position="555"/>
    </location>
</feature>
<keyword evidence="5 7" id="KW-0472">Membrane</keyword>
<evidence type="ECO:0000256" key="4">
    <source>
        <dbReference type="ARBA" id="ARBA00022989"/>
    </source>
</evidence>
<dbReference type="RefSeq" id="WP_271279539.1">
    <property type="nucleotide sequence ID" value="NZ_JAPNUD010000175.1"/>
</dbReference>
<evidence type="ECO:0000256" key="6">
    <source>
        <dbReference type="SAM" id="MobiDB-lite"/>
    </source>
</evidence>
<feature type="region of interest" description="Disordered" evidence="6">
    <location>
        <begin position="194"/>
        <end position="276"/>
    </location>
</feature>
<feature type="transmembrane region" description="Helical" evidence="7">
    <location>
        <begin position="503"/>
        <end position="523"/>
    </location>
</feature>
<dbReference type="Proteomes" id="UP001212498">
    <property type="component" value="Unassembled WGS sequence"/>
</dbReference>
<feature type="transmembrane region" description="Helical" evidence="7">
    <location>
        <begin position="412"/>
        <end position="431"/>
    </location>
</feature>
<feature type="region of interest" description="Disordered" evidence="6">
    <location>
        <begin position="289"/>
        <end position="355"/>
    </location>
</feature>
<evidence type="ECO:0000256" key="3">
    <source>
        <dbReference type="ARBA" id="ARBA00022692"/>
    </source>
</evidence>
<comment type="caution">
    <text evidence="9">The sequence shown here is derived from an EMBL/GenBank/DDBJ whole genome shotgun (WGS) entry which is preliminary data.</text>
</comment>
<evidence type="ECO:0000313" key="10">
    <source>
        <dbReference type="Proteomes" id="UP001212498"/>
    </source>
</evidence>
<keyword evidence="10" id="KW-1185">Reference proteome</keyword>
<feature type="transmembrane region" description="Helical" evidence="7">
    <location>
        <begin position="20"/>
        <end position="42"/>
    </location>
</feature>
<feature type="compositionally biased region" description="Low complexity" evidence="6">
    <location>
        <begin position="205"/>
        <end position="231"/>
    </location>
</feature>
<sequence>MEPAETVQASRPAPAGGRAWWAAILMLAAVVSTPILVGVLAVEIQADLGIGDGALGLCVTAFWACTGLTALAGGRLIDRAGWRRAALAGLAVSLVSQLGVATSGSVAALLAWLVVAGAGYGVVAPASNLVVVREIPARLRGTALGAKQSATPVVALLAGLAVPLVALTIGWQWAFVLATLLTVAAAATSLPRTRPSLRATRPEHTPASTSPAASSSHANQTPPTTTPTTQPARKDQDSAGTAEETRPMPAGPGPAASSGSVTAVGEARSESAGSGLVASSGSVAAVGEARPAPAGPGPLASAGPTAAAGGVRSAPAGAGSAGAAGEVRSVSATPGPVASAGPAAAAGDVRSAPASPGSAAVAGEVRVGSAGPRAVTSLVRVSVVAGLGTLSIGSLTTFAVSTLTRAGLDVSTAGLVISVTSLVSLVVRLGAGRLADRRGSDGFRPAAVMIAACALGMLAMASGGTALTVAGTVVAFCGAWGWPALLLMGVLAQHPDRPGVAGARFQLGTALGAATGPLLFAAVSEVVGLPAAWLTVTACTAVSAALVLLSSRTRVAGRG</sequence>
<dbReference type="SUPFAM" id="SSF103473">
    <property type="entry name" value="MFS general substrate transporter"/>
    <property type="match status" value="1"/>
</dbReference>
<feature type="transmembrane region" description="Helical" evidence="7">
    <location>
        <begin position="467"/>
        <end position="491"/>
    </location>
</feature>
<feature type="transmembrane region" description="Helical" evidence="7">
    <location>
        <begin position="378"/>
        <end position="400"/>
    </location>
</feature>
<dbReference type="Pfam" id="PF07690">
    <property type="entry name" value="MFS_1"/>
    <property type="match status" value="1"/>
</dbReference>
<evidence type="ECO:0000256" key="5">
    <source>
        <dbReference type="ARBA" id="ARBA00023136"/>
    </source>
</evidence>
<keyword evidence="4 7" id="KW-1133">Transmembrane helix</keyword>
<feature type="transmembrane region" description="Helical" evidence="7">
    <location>
        <begin position="144"/>
        <end position="165"/>
    </location>
</feature>
<dbReference type="PANTHER" id="PTHR43124:SF3">
    <property type="entry name" value="CHLORAMPHENICOL EFFLUX PUMP RV0191"/>
    <property type="match status" value="1"/>
</dbReference>
<name>A0ABT4TAH7_9ACTN</name>
<evidence type="ECO:0000256" key="7">
    <source>
        <dbReference type="SAM" id="Phobius"/>
    </source>
</evidence>
<feature type="transmembrane region" description="Helical" evidence="7">
    <location>
        <begin position="54"/>
        <end position="73"/>
    </location>
</feature>
<evidence type="ECO:0000256" key="1">
    <source>
        <dbReference type="ARBA" id="ARBA00004651"/>
    </source>
</evidence>
<feature type="transmembrane region" description="Helical" evidence="7">
    <location>
        <begin position="529"/>
        <end position="549"/>
    </location>
</feature>
<organism evidence="9 10">
    <name type="scientific">Nonomuraea ferruginea</name>
    <dbReference type="NCBI Taxonomy" id="46174"/>
    <lineage>
        <taxon>Bacteria</taxon>
        <taxon>Bacillati</taxon>
        <taxon>Actinomycetota</taxon>
        <taxon>Actinomycetes</taxon>
        <taxon>Streptosporangiales</taxon>
        <taxon>Streptosporangiaceae</taxon>
        <taxon>Nonomuraea</taxon>
    </lineage>
</organism>
<dbReference type="PANTHER" id="PTHR43124">
    <property type="entry name" value="PURINE EFFLUX PUMP PBUE"/>
    <property type="match status" value="1"/>
</dbReference>
<dbReference type="EMBL" id="JAPNUD010000175">
    <property type="protein sequence ID" value="MDA0646128.1"/>
    <property type="molecule type" value="Genomic_DNA"/>
</dbReference>
<gene>
    <name evidence="9" type="ORF">OUY24_36345</name>
</gene>
<feature type="transmembrane region" description="Helical" evidence="7">
    <location>
        <begin position="109"/>
        <end position="132"/>
    </location>
</feature>
<dbReference type="InterPro" id="IPR020846">
    <property type="entry name" value="MFS_dom"/>
</dbReference>
<keyword evidence="3 7" id="KW-0812">Transmembrane</keyword>
<accession>A0ABT4TAH7</accession>
<dbReference type="InterPro" id="IPR050189">
    <property type="entry name" value="MFS_Efflux_Transporters"/>
</dbReference>
<dbReference type="PROSITE" id="PS50850">
    <property type="entry name" value="MFS"/>
    <property type="match status" value="1"/>
</dbReference>
<evidence type="ECO:0000259" key="8">
    <source>
        <dbReference type="PROSITE" id="PS50850"/>
    </source>
</evidence>
<proteinExistence type="predicted"/>
<dbReference type="InterPro" id="IPR036259">
    <property type="entry name" value="MFS_trans_sf"/>
</dbReference>
<comment type="subcellular location">
    <subcellularLocation>
        <location evidence="1">Cell membrane</location>
        <topology evidence="1">Multi-pass membrane protein</topology>
    </subcellularLocation>
</comment>